<dbReference type="Proteomes" id="UP001309705">
    <property type="component" value="Unassembled WGS sequence"/>
</dbReference>
<accession>A0ABU6JN96</accession>
<name>A0ABU6JN96_9GAMM</name>
<sequence length="637" mass="69878">MSDFSRRGILKKLLPLSFFGLVSKANSVNNTSIDQNDDMSLKEQITSVGVGRGAELIPLRQRGTVQDAIVSVFVDGFGADPTGNRDSTSAVMAAVTSINGARSSAYNDATTSYAEVVFGNGTYLIGDVPFFSGIKYRGQGKFATRIIPKSDAKFCFTTTDMSDSRLFQSGIENMTIGCGYQNKSALNYSHPPIGVGGIKIKEASYFTLNDVVCRYMDGVGLWLGNVWDSDFTNLRIMECGNFRDLHNPIPGLLIGPGDSPDDGTNAVRFYGFHIESCPQLMQIQKRTRHVFFVSSKIESHDADSIPSTILGTRGVTFDCPELTWARKDLFMFHMIRRSSDDDNQLLVFNSPTLISSLGSRGCYFKYDSRMGPLVINNAQLRGVWQLVSGRNIQITGGTSWLSGPALVSGSDSVVVQNVYWKGIVQPEHSNPPMISINGLGCSIIDNRFDFSGEKDDGFVGIYVGNKCLDSQVTNNLFEGKREVAISIDSFAAKTATIYGNRIVNLGDFSSVVHGTEQVFPLLFSGMPSNKYPVEFNSFTIQPNNKFKFGHLTSGNFILISATWKDRFFRTNVDSAMVLMNNNTDIIKITCNLIGVIKDGSSDISELGYIYLTKSGNNCLVINKLESVVEINLSSYSV</sequence>
<organism evidence="1 2">
    <name type="scientific">Brenneria populi</name>
    <dbReference type="NCBI Taxonomy" id="1505588"/>
    <lineage>
        <taxon>Bacteria</taxon>
        <taxon>Pseudomonadati</taxon>
        <taxon>Pseudomonadota</taxon>
        <taxon>Gammaproteobacteria</taxon>
        <taxon>Enterobacterales</taxon>
        <taxon>Pectobacteriaceae</taxon>
        <taxon>Brenneria</taxon>
    </lineage>
</organism>
<proteinExistence type="predicted"/>
<evidence type="ECO:0008006" key="3">
    <source>
        <dbReference type="Google" id="ProtNLM"/>
    </source>
</evidence>
<gene>
    <name evidence="1" type="ORF">VSX58_05420</name>
</gene>
<keyword evidence="2" id="KW-1185">Reference proteome</keyword>
<protein>
    <recommendedName>
        <fullName evidence="3">Pectate lyase superfamily protein domain-containing protein</fullName>
    </recommendedName>
</protein>
<dbReference type="SUPFAM" id="SSF51126">
    <property type="entry name" value="Pectin lyase-like"/>
    <property type="match status" value="2"/>
</dbReference>
<evidence type="ECO:0000313" key="1">
    <source>
        <dbReference type="EMBL" id="MEC5342052.1"/>
    </source>
</evidence>
<dbReference type="EMBL" id="JAYWTM010000004">
    <property type="protein sequence ID" value="MEC5342052.1"/>
    <property type="molecule type" value="Genomic_DNA"/>
</dbReference>
<dbReference type="InterPro" id="IPR011050">
    <property type="entry name" value="Pectin_lyase_fold/virulence"/>
</dbReference>
<evidence type="ECO:0000313" key="2">
    <source>
        <dbReference type="Proteomes" id="UP001309705"/>
    </source>
</evidence>
<reference evidence="1 2" key="1">
    <citation type="journal article" date="2017" name="Int. J. Syst. Evol. Microbiol.">
        <title>Brenneria populi subsp. brevivirga subsp. nov. isolated from symptomatic bark of Populus x euramericana canker, and description of Brenneria populi subsp. populi subsp. nov.</title>
        <authorList>
            <person name="Zheng M.H."/>
            <person name="Piao C.G."/>
            <person name="Xue H."/>
            <person name="Guo M.W."/>
            <person name="Li Y."/>
        </authorList>
    </citation>
    <scope>NUCLEOTIDE SEQUENCE [LARGE SCALE GENOMIC DNA]</scope>
    <source>
        <strain evidence="1 2">D9-5</strain>
    </source>
</reference>
<dbReference type="Gene3D" id="2.160.20.10">
    <property type="entry name" value="Single-stranded right-handed beta-helix, Pectin lyase-like"/>
    <property type="match status" value="1"/>
</dbReference>
<dbReference type="InterPro" id="IPR012334">
    <property type="entry name" value="Pectin_lyas_fold"/>
</dbReference>
<comment type="caution">
    <text evidence="1">The sequence shown here is derived from an EMBL/GenBank/DDBJ whole genome shotgun (WGS) entry which is preliminary data.</text>
</comment>
<dbReference type="RefSeq" id="WP_327617211.1">
    <property type="nucleotide sequence ID" value="NZ_JAYWTM010000004.1"/>
</dbReference>